<protein>
    <submittedName>
        <fullName evidence="4">Uncharacterized protein</fullName>
    </submittedName>
</protein>
<evidence type="ECO:0000256" key="1">
    <source>
        <dbReference type="SAM" id="MobiDB-lite"/>
    </source>
</evidence>
<dbReference type="Pfam" id="PF09612">
    <property type="entry name" value="HtrL_YibB"/>
    <property type="match status" value="1"/>
</dbReference>
<reference evidence="4" key="1">
    <citation type="submission" date="2022-11" db="UniProtKB">
        <authorList>
            <consortium name="WormBaseParasite"/>
        </authorList>
    </citation>
    <scope>IDENTIFICATION</scope>
</reference>
<keyword evidence="3" id="KW-1185">Reference proteome</keyword>
<accession>A0A915P1B7</accession>
<feature type="compositionally biased region" description="Low complexity" evidence="1">
    <location>
        <begin position="9"/>
        <end position="37"/>
    </location>
</feature>
<keyword evidence="2" id="KW-0472">Membrane</keyword>
<evidence type="ECO:0000313" key="3">
    <source>
        <dbReference type="Proteomes" id="UP000887560"/>
    </source>
</evidence>
<dbReference type="AlphaFoldDB" id="A0A915P1B7"/>
<dbReference type="WBParaSite" id="scf7180000423244.g10501">
    <property type="protein sequence ID" value="scf7180000423244.g10501"/>
    <property type="gene ID" value="scf7180000423244.g10501"/>
</dbReference>
<organism evidence="3 4">
    <name type="scientific">Meloidogyne floridensis</name>
    <dbReference type="NCBI Taxonomy" id="298350"/>
    <lineage>
        <taxon>Eukaryota</taxon>
        <taxon>Metazoa</taxon>
        <taxon>Ecdysozoa</taxon>
        <taxon>Nematoda</taxon>
        <taxon>Chromadorea</taxon>
        <taxon>Rhabditida</taxon>
        <taxon>Tylenchina</taxon>
        <taxon>Tylenchomorpha</taxon>
        <taxon>Tylenchoidea</taxon>
        <taxon>Meloidogynidae</taxon>
        <taxon>Meloidogyninae</taxon>
        <taxon>Meloidogyne</taxon>
    </lineage>
</organism>
<keyword evidence="2" id="KW-1133">Transmembrane helix</keyword>
<dbReference type="Proteomes" id="UP000887560">
    <property type="component" value="Unplaced"/>
</dbReference>
<evidence type="ECO:0000313" key="4">
    <source>
        <dbReference type="WBParaSite" id="scf7180000423244.g10501"/>
    </source>
</evidence>
<feature type="region of interest" description="Disordered" evidence="1">
    <location>
        <begin position="1"/>
        <end position="39"/>
    </location>
</feature>
<dbReference type="InterPro" id="IPR011735">
    <property type="entry name" value="WlaTC/HtrL_glycosyltransf"/>
</dbReference>
<feature type="transmembrane region" description="Helical" evidence="2">
    <location>
        <begin position="114"/>
        <end position="141"/>
    </location>
</feature>
<sequence length="609" mass="70132">MSQVITTQSETTTSLFSTPTSTPLTSNSSSSSSTLQKSKQKSLGKRLWVVGRGNNNRQKKTRLFLLDENGCQRKYSSEDAAMQRLWRPNSIAIGDDNIKKYSVKNERGKRRKRILLRIGTLASLVAVGSCFLLLLWVFLFWHNDESFKSTQSQKNTNSSLSSILPLTSPPTTNIFDNTSLIQTTTLKTKINSFLPSSTNNYFISSSSPKISTIINNKIYSTTFQTPRPQELKFSIINQKTSKKYEKMAIKSGNDNYNQKRPTINFAPVKAENEQIVKKDEKENTKKQQIVYHTTTQQTINNDFSLQEELNEIISSVERSGEINNLKRPFEPVEIPFEPLPPSISEIPIWKRPPPGENLNNLNLPPPPPPPPLPPLPIKFSLQANVKPASNIERENNEENNLLRRKRREAPILVTALIDIGREIEEIMNWEQKNWREEWDEQMKTHPETLYPDYDILVNSKPYFLYNATQISQFPKPFEEEQLFVWLDAGYGHGSQSAIPLGIWKPTQINYEQITLIKLPTNGERVERYTIERVYRKHRSVISGGFLAGGEKVIRRFWTFFMKTFLELLDQHFVDDDQTTLLITIQRYNSTFNLLKGNWFDAFKLLPSTN</sequence>
<evidence type="ECO:0000256" key="2">
    <source>
        <dbReference type="SAM" id="Phobius"/>
    </source>
</evidence>
<proteinExistence type="predicted"/>
<name>A0A915P1B7_9BILA</name>
<keyword evidence="2" id="KW-0812">Transmembrane</keyword>